<dbReference type="EMBL" id="JAPQFL010000001">
    <property type="protein sequence ID" value="MDD9327380.1"/>
    <property type="molecule type" value="Genomic_DNA"/>
</dbReference>
<feature type="compositionally biased region" description="Polar residues" evidence="1">
    <location>
        <begin position="11"/>
        <end position="24"/>
    </location>
</feature>
<accession>A0A9X4E0R4</accession>
<organism evidence="2">
    <name type="scientific">Neisseria leonii</name>
    <dbReference type="NCBI Taxonomy" id="2995413"/>
    <lineage>
        <taxon>Bacteria</taxon>
        <taxon>Pseudomonadati</taxon>
        <taxon>Pseudomonadota</taxon>
        <taxon>Betaproteobacteria</taxon>
        <taxon>Neisseriales</taxon>
        <taxon>Neisseriaceae</taxon>
        <taxon>Neisseria</taxon>
    </lineage>
</organism>
<evidence type="ECO:0000256" key="1">
    <source>
        <dbReference type="SAM" id="MobiDB-lite"/>
    </source>
</evidence>
<feature type="compositionally biased region" description="Basic and acidic residues" evidence="1">
    <location>
        <begin position="1"/>
        <end position="10"/>
    </location>
</feature>
<name>A0A9X4E0R4_9NEIS</name>
<dbReference type="EMBL" id="CP146598">
    <property type="protein sequence ID" value="WWY03764.1"/>
    <property type="molecule type" value="Genomic_DNA"/>
</dbReference>
<evidence type="ECO:0000313" key="4">
    <source>
        <dbReference type="Proteomes" id="UP001149607"/>
    </source>
</evidence>
<dbReference type="AlphaFoldDB" id="A0A9X4E0R4"/>
<dbReference type="Proteomes" id="UP001149607">
    <property type="component" value="Chromosome"/>
</dbReference>
<reference evidence="2" key="1">
    <citation type="submission" date="2022-10" db="EMBL/GenBank/DDBJ databases">
        <authorList>
            <person name="Boutroux M."/>
        </authorList>
    </citation>
    <scope>NUCLEOTIDE SEQUENCE</scope>
    <source>
        <strain evidence="2">51.81</strain>
    </source>
</reference>
<reference evidence="3" key="2">
    <citation type="submission" date="2024-02" db="EMBL/GenBank/DDBJ databases">
        <title>Neisseria leonii sp. nov.</title>
        <authorList>
            <person name="Boutroux M."/>
            <person name="Favre-Rochex S."/>
            <person name="Gorgette O."/>
            <person name="Touak G."/>
            <person name="Muhle E."/>
            <person name="Chesneau O."/>
            <person name="Clermont D."/>
            <person name="Rahi P."/>
        </authorList>
    </citation>
    <scope>NUCLEOTIDE SEQUENCE</scope>
    <source>
        <strain evidence="3">51.81</strain>
    </source>
</reference>
<sequence>MCGGRLHSDTADSLSRTADGQTRQPAAVKSQVDGRPSEIVGQDTVDGGAGRSIGRRITKKQLSETAKVPIPFP</sequence>
<keyword evidence="4" id="KW-1185">Reference proteome</keyword>
<feature type="region of interest" description="Disordered" evidence="1">
    <location>
        <begin position="1"/>
        <end position="73"/>
    </location>
</feature>
<proteinExistence type="predicted"/>
<gene>
    <name evidence="2" type="ORF">ORY91_000765</name>
    <name evidence="3" type="ORF">V9W64_03210</name>
</gene>
<dbReference type="RefSeq" id="WP_274584614.1">
    <property type="nucleotide sequence ID" value="NZ_CP145811.1"/>
</dbReference>
<evidence type="ECO:0000313" key="2">
    <source>
        <dbReference type="EMBL" id="MDD9327380.1"/>
    </source>
</evidence>
<protein>
    <submittedName>
        <fullName evidence="2">Uncharacterized protein</fullName>
    </submittedName>
</protein>
<evidence type="ECO:0000313" key="3">
    <source>
        <dbReference type="EMBL" id="WWY03764.1"/>
    </source>
</evidence>